<evidence type="ECO:0000313" key="3">
    <source>
        <dbReference type="Proteomes" id="UP001066276"/>
    </source>
</evidence>
<sequence length="144" mass="15361">MGNVFNSDCASVSSRKPGILSPHACVGLGLPALSAAAYHKCSLLLTENGIIVAPATVEEASGTREAEHNKHRLQHLSQTGRRGGSVGMRVWQSTVDTASGTAPLQKAAAGSPRQQMTPKVRVRHRPPPHQCCFDHPRPGKQVRT</sequence>
<evidence type="ECO:0000313" key="2">
    <source>
        <dbReference type="EMBL" id="KAJ1154830.1"/>
    </source>
</evidence>
<proteinExistence type="predicted"/>
<evidence type="ECO:0000256" key="1">
    <source>
        <dbReference type="SAM" id="MobiDB-lite"/>
    </source>
</evidence>
<accession>A0AAV7RS60</accession>
<feature type="region of interest" description="Disordered" evidence="1">
    <location>
        <begin position="103"/>
        <end position="144"/>
    </location>
</feature>
<protein>
    <submittedName>
        <fullName evidence="2">Uncharacterized protein</fullName>
    </submittedName>
</protein>
<name>A0AAV7RS60_PLEWA</name>
<organism evidence="2 3">
    <name type="scientific">Pleurodeles waltl</name>
    <name type="common">Iberian ribbed newt</name>
    <dbReference type="NCBI Taxonomy" id="8319"/>
    <lineage>
        <taxon>Eukaryota</taxon>
        <taxon>Metazoa</taxon>
        <taxon>Chordata</taxon>
        <taxon>Craniata</taxon>
        <taxon>Vertebrata</taxon>
        <taxon>Euteleostomi</taxon>
        <taxon>Amphibia</taxon>
        <taxon>Batrachia</taxon>
        <taxon>Caudata</taxon>
        <taxon>Salamandroidea</taxon>
        <taxon>Salamandridae</taxon>
        <taxon>Pleurodelinae</taxon>
        <taxon>Pleurodeles</taxon>
    </lineage>
</organism>
<dbReference type="AlphaFoldDB" id="A0AAV7RS60"/>
<reference evidence="2" key="1">
    <citation type="journal article" date="2022" name="bioRxiv">
        <title>Sequencing and chromosome-scale assembly of the giantPleurodeles waltlgenome.</title>
        <authorList>
            <person name="Brown T."/>
            <person name="Elewa A."/>
            <person name="Iarovenko S."/>
            <person name="Subramanian E."/>
            <person name="Araus A.J."/>
            <person name="Petzold A."/>
            <person name="Susuki M."/>
            <person name="Suzuki K.-i.T."/>
            <person name="Hayashi T."/>
            <person name="Toyoda A."/>
            <person name="Oliveira C."/>
            <person name="Osipova E."/>
            <person name="Leigh N.D."/>
            <person name="Simon A."/>
            <person name="Yun M.H."/>
        </authorList>
    </citation>
    <scope>NUCLEOTIDE SEQUENCE</scope>
    <source>
        <strain evidence="2">20211129_DDA</strain>
        <tissue evidence="2">Liver</tissue>
    </source>
</reference>
<gene>
    <name evidence="2" type="ORF">NDU88_007573</name>
</gene>
<comment type="caution">
    <text evidence="2">The sequence shown here is derived from an EMBL/GenBank/DDBJ whole genome shotgun (WGS) entry which is preliminary data.</text>
</comment>
<dbReference type="Proteomes" id="UP001066276">
    <property type="component" value="Chromosome 5"/>
</dbReference>
<keyword evidence="3" id="KW-1185">Reference proteome</keyword>
<dbReference type="EMBL" id="JANPWB010000009">
    <property type="protein sequence ID" value="KAJ1154830.1"/>
    <property type="molecule type" value="Genomic_DNA"/>
</dbReference>